<feature type="transmembrane region" description="Helical" evidence="6">
    <location>
        <begin position="128"/>
        <end position="147"/>
    </location>
</feature>
<keyword evidence="6" id="KW-0812">Transmembrane</keyword>
<dbReference type="EC" id="2.3.1.51" evidence="5"/>
<dbReference type="GO" id="GO:0005783">
    <property type="term" value="C:endoplasmic reticulum"/>
    <property type="evidence" value="ECO:0007669"/>
    <property type="project" value="TreeGrafter"/>
</dbReference>
<dbReference type="AlphaFoldDB" id="A0AAN5DCJ7"/>
<comment type="caution">
    <text evidence="8">The sequence shown here is derived from an EMBL/GenBank/DDBJ whole genome shotgun (WGS) entry which is preliminary data.</text>
</comment>
<keyword evidence="5" id="KW-0443">Lipid metabolism</keyword>
<dbReference type="PANTHER" id="PTHR10434:SF11">
    <property type="entry name" value="1-ACYL-SN-GLYCEROL-3-PHOSPHATE ACYLTRANSFERASE"/>
    <property type="match status" value="1"/>
</dbReference>
<dbReference type="SMART" id="SM00563">
    <property type="entry name" value="PlsC"/>
    <property type="match status" value="1"/>
</dbReference>
<feature type="domain" description="Phospholipid/glycerol acyltransferase" evidence="7">
    <location>
        <begin position="98"/>
        <end position="211"/>
    </location>
</feature>
<dbReference type="GO" id="GO:0006654">
    <property type="term" value="P:phosphatidic acid biosynthetic process"/>
    <property type="evidence" value="ECO:0007669"/>
    <property type="project" value="TreeGrafter"/>
</dbReference>
<dbReference type="NCBIfam" id="TIGR00530">
    <property type="entry name" value="AGP_acyltrn"/>
    <property type="match status" value="1"/>
</dbReference>
<protein>
    <recommendedName>
        <fullName evidence="5">1-acyl-sn-glycerol-3-phosphate acyltransferase</fullName>
        <ecNumber evidence="5">2.3.1.51</ecNumber>
    </recommendedName>
</protein>
<accession>A0AAN5DCJ7</accession>
<dbReference type="PANTHER" id="PTHR10434">
    <property type="entry name" value="1-ACYL-SN-GLYCEROL-3-PHOSPHATE ACYLTRANSFERASE"/>
    <property type="match status" value="1"/>
</dbReference>
<dbReference type="Proteomes" id="UP001328107">
    <property type="component" value="Unassembled WGS sequence"/>
</dbReference>
<dbReference type="InterPro" id="IPR004552">
    <property type="entry name" value="AGP_acyltrans"/>
</dbReference>
<keyword evidence="4 5" id="KW-0012">Acyltransferase</keyword>
<gene>
    <name evidence="8" type="ORF">PMAYCL1PPCAC_30272</name>
</gene>
<keyword evidence="3 5" id="KW-0808">Transferase</keyword>
<keyword evidence="6" id="KW-1133">Transmembrane helix</keyword>
<comment type="domain">
    <text evidence="5">The HXXXXD motif is essential for acyltransferase activity and may constitute the binding site for the phosphate moiety of the glycerol-3-phosphate.</text>
</comment>
<evidence type="ECO:0000313" key="8">
    <source>
        <dbReference type="EMBL" id="GMR60077.1"/>
    </source>
</evidence>
<keyword evidence="5" id="KW-0444">Lipid biosynthesis</keyword>
<comment type="catalytic activity">
    <reaction evidence="5">
        <text>a 1-acyl-sn-glycero-3-phosphate + an acyl-CoA = a 1,2-diacyl-sn-glycero-3-phosphate + CoA</text>
        <dbReference type="Rhea" id="RHEA:19709"/>
        <dbReference type="ChEBI" id="CHEBI:57287"/>
        <dbReference type="ChEBI" id="CHEBI:57970"/>
        <dbReference type="ChEBI" id="CHEBI:58342"/>
        <dbReference type="ChEBI" id="CHEBI:58608"/>
        <dbReference type="EC" id="2.3.1.51"/>
    </reaction>
</comment>
<feature type="non-terminal residue" evidence="8">
    <location>
        <position position="1"/>
    </location>
</feature>
<dbReference type="GO" id="GO:0016020">
    <property type="term" value="C:membrane"/>
    <property type="evidence" value="ECO:0007669"/>
    <property type="project" value="InterPro"/>
</dbReference>
<feature type="transmembrane region" description="Helical" evidence="6">
    <location>
        <begin position="38"/>
        <end position="60"/>
    </location>
</feature>
<evidence type="ECO:0000256" key="3">
    <source>
        <dbReference type="ARBA" id="ARBA00022679"/>
    </source>
</evidence>
<evidence type="ECO:0000259" key="7">
    <source>
        <dbReference type="SMART" id="SM00563"/>
    </source>
</evidence>
<evidence type="ECO:0000256" key="5">
    <source>
        <dbReference type="RuleBase" id="RU361267"/>
    </source>
</evidence>
<organism evidence="8 9">
    <name type="scientific">Pristionchus mayeri</name>
    <dbReference type="NCBI Taxonomy" id="1317129"/>
    <lineage>
        <taxon>Eukaryota</taxon>
        <taxon>Metazoa</taxon>
        <taxon>Ecdysozoa</taxon>
        <taxon>Nematoda</taxon>
        <taxon>Chromadorea</taxon>
        <taxon>Rhabditida</taxon>
        <taxon>Rhabditina</taxon>
        <taxon>Diplogasteromorpha</taxon>
        <taxon>Diplogasteroidea</taxon>
        <taxon>Neodiplogasteridae</taxon>
        <taxon>Pristionchus</taxon>
    </lineage>
</organism>
<evidence type="ECO:0000256" key="2">
    <source>
        <dbReference type="ARBA" id="ARBA00008655"/>
    </source>
</evidence>
<keyword evidence="6" id="KW-0472">Membrane</keyword>
<dbReference type="InterPro" id="IPR002123">
    <property type="entry name" value="Plipid/glycerol_acylTrfase"/>
</dbReference>
<keyword evidence="9" id="KW-1185">Reference proteome</keyword>
<dbReference type="SUPFAM" id="SSF69593">
    <property type="entry name" value="Glycerol-3-phosphate (1)-acyltransferase"/>
    <property type="match status" value="1"/>
</dbReference>
<comment type="similarity">
    <text evidence="2 5">Belongs to the 1-acyl-sn-glycerol-3-phosphate acyltransferase family.</text>
</comment>
<dbReference type="GO" id="GO:0003841">
    <property type="term" value="F:1-acylglycerol-3-phosphate O-acyltransferase activity"/>
    <property type="evidence" value="ECO:0007669"/>
    <property type="project" value="UniProtKB-UniRule"/>
</dbReference>
<name>A0AAN5DCJ7_9BILA</name>
<keyword evidence="5" id="KW-1208">Phospholipid metabolism</keyword>
<comment type="pathway">
    <text evidence="1">Phospholipid metabolism; CDP-diacylglycerol biosynthesis; CDP-diacylglycerol from sn-glycerol 3-phosphate: step 2/3.</text>
</comment>
<evidence type="ECO:0000256" key="6">
    <source>
        <dbReference type="SAM" id="Phobius"/>
    </source>
</evidence>
<evidence type="ECO:0000313" key="9">
    <source>
        <dbReference type="Proteomes" id="UP001328107"/>
    </source>
</evidence>
<proteinExistence type="inferred from homology"/>
<evidence type="ECO:0000256" key="4">
    <source>
        <dbReference type="ARBA" id="ARBA00023315"/>
    </source>
</evidence>
<evidence type="ECO:0000256" key="1">
    <source>
        <dbReference type="ARBA" id="ARBA00004728"/>
    </source>
</evidence>
<reference evidence="9" key="1">
    <citation type="submission" date="2022-10" db="EMBL/GenBank/DDBJ databases">
        <title>Genome assembly of Pristionchus species.</title>
        <authorList>
            <person name="Yoshida K."/>
            <person name="Sommer R.J."/>
        </authorList>
    </citation>
    <scope>NUCLEOTIDE SEQUENCE [LARGE SCALE GENOMIC DNA]</scope>
    <source>
        <strain evidence="9">RS5460</strain>
    </source>
</reference>
<feature type="transmembrane region" description="Helical" evidence="6">
    <location>
        <begin position="6"/>
        <end position="26"/>
    </location>
</feature>
<keyword evidence="5" id="KW-0594">Phospholipid biosynthesis</keyword>
<sequence length="282" mass="31884">FQMLLDCPYGIILLSALVILMLAYAFNGRARFEIRCFLMFLTILFTSLISLPFCSIASYFGHATSVVLSTLRICSKWTGIKVEVRNFDEFLGKQDSSCVVICNHQSAIDTIVVAHSYPSRCTVMMKKSLAFVPFFNVVAWLCNAIFVDRAKAMGTVEQCTEAMKKKNLKLWVFPEGTRNRSLDGLLPFKKGAFNIAVEAQIPIVPVVASSFKCFYSHTEKYFYGDGEIIAQVMEPILTTGLTRDDVPTLTEEVREKMLVVYEKITGEINERMTLKRGEKKQQ</sequence>
<dbReference type="CDD" id="cd07989">
    <property type="entry name" value="LPLAT_AGPAT-like"/>
    <property type="match status" value="1"/>
</dbReference>
<dbReference type="EMBL" id="BTRK01000006">
    <property type="protein sequence ID" value="GMR60077.1"/>
    <property type="molecule type" value="Genomic_DNA"/>
</dbReference>
<dbReference type="Pfam" id="PF01553">
    <property type="entry name" value="Acyltransferase"/>
    <property type="match status" value="1"/>
</dbReference>